<gene>
    <name evidence="1" type="ORF">K444DRAFT_635831</name>
</gene>
<proteinExistence type="predicted"/>
<dbReference type="OrthoDB" id="3521968at2759"/>
<dbReference type="Proteomes" id="UP000235371">
    <property type="component" value="Unassembled WGS sequence"/>
</dbReference>
<keyword evidence="2" id="KW-1185">Reference proteome</keyword>
<accession>A0A2J6SQ42</accession>
<dbReference type="RefSeq" id="XP_024729802.1">
    <property type="nucleotide sequence ID" value="XM_024883919.1"/>
</dbReference>
<evidence type="ECO:0000313" key="1">
    <source>
        <dbReference type="EMBL" id="PMD52898.1"/>
    </source>
</evidence>
<organism evidence="1 2">
    <name type="scientific">Hyaloscypha bicolor E</name>
    <dbReference type="NCBI Taxonomy" id="1095630"/>
    <lineage>
        <taxon>Eukaryota</taxon>
        <taxon>Fungi</taxon>
        <taxon>Dikarya</taxon>
        <taxon>Ascomycota</taxon>
        <taxon>Pezizomycotina</taxon>
        <taxon>Leotiomycetes</taxon>
        <taxon>Helotiales</taxon>
        <taxon>Hyaloscyphaceae</taxon>
        <taxon>Hyaloscypha</taxon>
        <taxon>Hyaloscypha bicolor</taxon>
    </lineage>
</organism>
<dbReference type="InParanoid" id="A0A2J6SQ42"/>
<dbReference type="GeneID" id="36591996"/>
<sequence length="241" mass="27864">MVSRRRKRKPRWENVLCCSGLQYLPHGPKYKNAPPSAESISHLDLILKLGGSLPWDKDDPVTHLLLKEDHYHEGIVSVARFGEPSDKHVPVRFFAAWAVGDGTLDGFAEIDKEKIDLMQEQGILEHANLPKNDRFYGKCPKHPKLEFYVRFHPLKEKPMFEWEKDPKERGKKYPWKEGEAVSTGVSNEKFEPKIWGDINFDGDDCPAPLAFFEFPTLDNYDHEVGEDDDWITKIDFDSWPA</sequence>
<reference evidence="1 2" key="1">
    <citation type="submission" date="2016-04" db="EMBL/GenBank/DDBJ databases">
        <title>A degradative enzymes factory behind the ericoid mycorrhizal symbiosis.</title>
        <authorList>
            <consortium name="DOE Joint Genome Institute"/>
            <person name="Martino E."/>
            <person name="Morin E."/>
            <person name="Grelet G."/>
            <person name="Kuo A."/>
            <person name="Kohler A."/>
            <person name="Daghino S."/>
            <person name="Barry K."/>
            <person name="Choi C."/>
            <person name="Cichocki N."/>
            <person name="Clum A."/>
            <person name="Copeland A."/>
            <person name="Hainaut M."/>
            <person name="Haridas S."/>
            <person name="Labutti K."/>
            <person name="Lindquist E."/>
            <person name="Lipzen A."/>
            <person name="Khouja H.-R."/>
            <person name="Murat C."/>
            <person name="Ohm R."/>
            <person name="Olson A."/>
            <person name="Spatafora J."/>
            <person name="Veneault-Fourrey C."/>
            <person name="Henrissat B."/>
            <person name="Grigoriev I."/>
            <person name="Martin F."/>
            <person name="Perotto S."/>
        </authorList>
    </citation>
    <scope>NUCLEOTIDE SEQUENCE [LARGE SCALE GENOMIC DNA]</scope>
    <source>
        <strain evidence="1 2">E</strain>
    </source>
</reference>
<protein>
    <submittedName>
        <fullName evidence="1">Uncharacterized protein</fullName>
    </submittedName>
</protein>
<evidence type="ECO:0000313" key="2">
    <source>
        <dbReference type="Proteomes" id="UP000235371"/>
    </source>
</evidence>
<dbReference type="AlphaFoldDB" id="A0A2J6SQ42"/>
<dbReference type="EMBL" id="KZ613895">
    <property type="protein sequence ID" value="PMD52898.1"/>
    <property type="molecule type" value="Genomic_DNA"/>
</dbReference>
<name>A0A2J6SQ42_9HELO</name>